<accession>A0A0N4XNX4</accession>
<protein>
    <submittedName>
        <fullName evidence="2 4">Uncharacterized protein</fullName>
    </submittedName>
</protein>
<dbReference type="AlphaFoldDB" id="A0A0N4XNX4"/>
<gene>
    <name evidence="2" type="ORF">NBR_LOCUS4226</name>
</gene>
<reference evidence="4" key="1">
    <citation type="submission" date="2017-02" db="UniProtKB">
        <authorList>
            <consortium name="WormBaseParasite"/>
        </authorList>
    </citation>
    <scope>IDENTIFICATION</scope>
</reference>
<evidence type="ECO:0000313" key="4">
    <source>
        <dbReference type="WBParaSite" id="NBR_0000422601-mRNA-1"/>
    </source>
</evidence>
<evidence type="ECO:0000313" key="2">
    <source>
        <dbReference type="EMBL" id="VDL67815.1"/>
    </source>
</evidence>
<dbReference type="Proteomes" id="UP000271162">
    <property type="component" value="Unassembled WGS sequence"/>
</dbReference>
<evidence type="ECO:0000256" key="1">
    <source>
        <dbReference type="SAM" id="MobiDB-lite"/>
    </source>
</evidence>
<proteinExistence type="predicted"/>
<name>A0A0N4XNX4_NIPBR</name>
<sequence length="87" mass="9965">MEDDKNGITNNFEDVMSKNAVHDVAPNTKMELGKRKKGKKEKKENVVMAETLPGESFPFLDRCESRKMNIVNVNILIVLKINEIQFL</sequence>
<dbReference type="EMBL" id="UYSL01007506">
    <property type="protein sequence ID" value="VDL67815.1"/>
    <property type="molecule type" value="Genomic_DNA"/>
</dbReference>
<keyword evidence="3" id="KW-1185">Reference proteome</keyword>
<organism evidence="4">
    <name type="scientific">Nippostrongylus brasiliensis</name>
    <name type="common">Rat hookworm</name>
    <dbReference type="NCBI Taxonomy" id="27835"/>
    <lineage>
        <taxon>Eukaryota</taxon>
        <taxon>Metazoa</taxon>
        <taxon>Ecdysozoa</taxon>
        <taxon>Nematoda</taxon>
        <taxon>Chromadorea</taxon>
        <taxon>Rhabditida</taxon>
        <taxon>Rhabditina</taxon>
        <taxon>Rhabditomorpha</taxon>
        <taxon>Strongyloidea</taxon>
        <taxon>Heligmosomidae</taxon>
        <taxon>Nippostrongylus</taxon>
    </lineage>
</organism>
<dbReference type="WBParaSite" id="NBR_0000422601-mRNA-1">
    <property type="protein sequence ID" value="NBR_0000422601-mRNA-1"/>
    <property type="gene ID" value="NBR_0000422601"/>
</dbReference>
<evidence type="ECO:0000313" key="3">
    <source>
        <dbReference type="Proteomes" id="UP000271162"/>
    </source>
</evidence>
<feature type="region of interest" description="Disordered" evidence="1">
    <location>
        <begin position="19"/>
        <end position="45"/>
    </location>
</feature>
<reference evidence="2 3" key="2">
    <citation type="submission" date="2018-11" db="EMBL/GenBank/DDBJ databases">
        <authorList>
            <consortium name="Pathogen Informatics"/>
        </authorList>
    </citation>
    <scope>NUCLEOTIDE SEQUENCE [LARGE SCALE GENOMIC DNA]</scope>
</reference>